<name>A0ABS8X7I8_9GAMM</name>
<organism evidence="1 2">
    <name type="scientific">Legionella resiliens</name>
    <dbReference type="NCBI Taxonomy" id="2905958"/>
    <lineage>
        <taxon>Bacteria</taxon>
        <taxon>Pseudomonadati</taxon>
        <taxon>Pseudomonadota</taxon>
        <taxon>Gammaproteobacteria</taxon>
        <taxon>Legionellales</taxon>
        <taxon>Legionellaceae</taxon>
        <taxon>Legionella</taxon>
    </lineage>
</organism>
<proteinExistence type="predicted"/>
<evidence type="ECO:0000313" key="1">
    <source>
        <dbReference type="EMBL" id="MCE3533486.1"/>
    </source>
</evidence>
<comment type="caution">
    <text evidence="1">The sequence shown here is derived from an EMBL/GenBank/DDBJ whole genome shotgun (WGS) entry which is preliminary data.</text>
</comment>
<protein>
    <submittedName>
        <fullName evidence="1">Uncharacterized protein</fullName>
    </submittedName>
</protein>
<evidence type="ECO:0000313" key="2">
    <source>
        <dbReference type="Proteomes" id="UP001320170"/>
    </source>
</evidence>
<dbReference type="EMBL" id="JAJTND010000005">
    <property type="protein sequence ID" value="MCE3533486.1"/>
    <property type="molecule type" value="Genomic_DNA"/>
</dbReference>
<dbReference type="Proteomes" id="UP001320170">
    <property type="component" value="Unassembled WGS sequence"/>
</dbReference>
<keyword evidence="2" id="KW-1185">Reference proteome</keyword>
<reference evidence="1 2" key="1">
    <citation type="journal article" date="2024" name="Pathogens">
        <title>Characterization of a Novel Species of Legionella Isolated from a Healthcare Facility: Legionella resiliens sp. nov.</title>
        <authorList>
            <person name="Cristino S."/>
            <person name="Pascale M.R."/>
            <person name="Marino F."/>
            <person name="Derelitto C."/>
            <person name="Salaris S."/>
            <person name="Orsini M."/>
            <person name="Squarzoni S."/>
            <person name="Grottola A."/>
            <person name="Girolamini L."/>
        </authorList>
    </citation>
    <scope>NUCLEOTIDE SEQUENCE [LARGE SCALE GENOMIC DNA]</scope>
    <source>
        <strain evidence="1 2">8cVS16</strain>
    </source>
</reference>
<sequence>MLIIFLILYLLGRV</sequence>
<gene>
    <name evidence="1" type="ORF">LXO92_14005</name>
</gene>
<accession>A0ABS8X7I8</accession>